<sequence length="55" mass="6260">MEDTTLLSALSGFSEQDVELPINILAERRNMSNSQQHPQQIPDIIRNNPSLPTWI</sequence>
<dbReference type="EMBL" id="MCBQ01020512">
    <property type="protein sequence ID" value="RKF54996.1"/>
    <property type="molecule type" value="Genomic_DNA"/>
</dbReference>
<reference evidence="2 3" key="1">
    <citation type="journal article" date="2018" name="BMC Genomics">
        <title>Comparative genome analyses reveal sequence features reflecting distinct modes of host-adaptation between dicot and monocot powdery mildew.</title>
        <authorList>
            <person name="Wu Y."/>
            <person name="Ma X."/>
            <person name="Pan Z."/>
            <person name="Kale S.D."/>
            <person name="Song Y."/>
            <person name="King H."/>
            <person name="Zhang Q."/>
            <person name="Presley C."/>
            <person name="Deng X."/>
            <person name="Wei C.I."/>
            <person name="Xiao S."/>
        </authorList>
    </citation>
    <scope>NUCLEOTIDE SEQUENCE [LARGE SCALE GENOMIC DNA]</scope>
    <source>
        <strain evidence="2">UMSG3</strain>
    </source>
</reference>
<name>A0A420HC23_9PEZI</name>
<keyword evidence="3" id="KW-1185">Reference proteome</keyword>
<comment type="caution">
    <text evidence="2">The sequence shown here is derived from an EMBL/GenBank/DDBJ whole genome shotgun (WGS) entry which is preliminary data.</text>
</comment>
<dbReference type="AlphaFoldDB" id="A0A420HC23"/>
<dbReference type="Proteomes" id="UP000283383">
    <property type="component" value="Unassembled WGS sequence"/>
</dbReference>
<protein>
    <submittedName>
        <fullName evidence="2">Uncharacterized protein</fullName>
    </submittedName>
</protein>
<accession>A0A420HC23</accession>
<organism evidence="2 3">
    <name type="scientific">Golovinomyces cichoracearum</name>
    <dbReference type="NCBI Taxonomy" id="62708"/>
    <lineage>
        <taxon>Eukaryota</taxon>
        <taxon>Fungi</taxon>
        <taxon>Dikarya</taxon>
        <taxon>Ascomycota</taxon>
        <taxon>Pezizomycotina</taxon>
        <taxon>Leotiomycetes</taxon>
        <taxon>Erysiphales</taxon>
        <taxon>Erysiphaceae</taxon>
        <taxon>Golovinomyces</taxon>
    </lineage>
</organism>
<evidence type="ECO:0000313" key="2">
    <source>
        <dbReference type="EMBL" id="RKF54996.1"/>
    </source>
</evidence>
<gene>
    <name evidence="2" type="ORF">GcM3_205034</name>
</gene>
<evidence type="ECO:0000313" key="3">
    <source>
        <dbReference type="Proteomes" id="UP000283383"/>
    </source>
</evidence>
<evidence type="ECO:0000256" key="1">
    <source>
        <dbReference type="SAM" id="MobiDB-lite"/>
    </source>
</evidence>
<proteinExistence type="predicted"/>
<feature type="non-terminal residue" evidence="2">
    <location>
        <position position="55"/>
    </location>
</feature>
<feature type="region of interest" description="Disordered" evidence="1">
    <location>
        <begin position="32"/>
        <end position="55"/>
    </location>
</feature>